<gene>
    <name evidence="2" type="ORF">KC01_LOCUS5061</name>
</gene>
<feature type="compositionally biased region" description="Basic and acidic residues" evidence="1">
    <location>
        <begin position="24"/>
        <end position="51"/>
    </location>
</feature>
<accession>A0AAV2J8W6</accession>
<dbReference type="AlphaFoldDB" id="A0AAV2J8W6"/>
<evidence type="ECO:0000256" key="1">
    <source>
        <dbReference type="SAM" id="MobiDB-lite"/>
    </source>
</evidence>
<evidence type="ECO:0000313" key="2">
    <source>
        <dbReference type="EMBL" id="CAL1573100.1"/>
    </source>
</evidence>
<organism evidence="2 3">
    <name type="scientific">Knipowitschia caucasica</name>
    <name type="common">Caucasian dwarf goby</name>
    <name type="synonym">Pomatoschistus caucasicus</name>
    <dbReference type="NCBI Taxonomy" id="637954"/>
    <lineage>
        <taxon>Eukaryota</taxon>
        <taxon>Metazoa</taxon>
        <taxon>Chordata</taxon>
        <taxon>Craniata</taxon>
        <taxon>Vertebrata</taxon>
        <taxon>Euteleostomi</taxon>
        <taxon>Actinopterygii</taxon>
        <taxon>Neopterygii</taxon>
        <taxon>Teleostei</taxon>
        <taxon>Neoteleostei</taxon>
        <taxon>Acanthomorphata</taxon>
        <taxon>Gobiaria</taxon>
        <taxon>Gobiiformes</taxon>
        <taxon>Gobioidei</taxon>
        <taxon>Gobiidae</taxon>
        <taxon>Gobiinae</taxon>
        <taxon>Knipowitschia</taxon>
    </lineage>
</organism>
<name>A0AAV2J8W6_KNICA</name>
<keyword evidence="3" id="KW-1185">Reference proteome</keyword>
<protein>
    <submittedName>
        <fullName evidence="2">Uncharacterized protein</fullName>
    </submittedName>
</protein>
<dbReference type="Proteomes" id="UP001497482">
    <property type="component" value="Chromosome 11"/>
</dbReference>
<reference evidence="2 3" key="1">
    <citation type="submission" date="2024-04" db="EMBL/GenBank/DDBJ databases">
        <authorList>
            <person name="Waldvogel A.-M."/>
            <person name="Schoenle A."/>
        </authorList>
    </citation>
    <scope>NUCLEOTIDE SEQUENCE [LARGE SCALE GENOMIC DNA]</scope>
</reference>
<evidence type="ECO:0000313" key="3">
    <source>
        <dbReference type="Proteomes" id="UP001497482"/>
    </source>
</evidence>
<feature type="region of interest" description="Disordered" evidence="1">
    <location>
        <begin position="18"/>
        <end position="74"/>
    </location>
</feature>
<dbReference type="EMBL" id="OZ035833">
    <property type="protein sequence ID" value="CAL1573100.1"/>
    <property type="molecule type" value="Genomic_DNA"/>
</dbReference>
<proteinExistence type="predicted"/>
<sequence length="132" mass="15349">MMGEQSWCFVAPGCRFSTKKKEKKEKQEKKKEEEKVKKKEKVEKKKKEEKKVKKKKKEKKKGEEEGGGESFSAVKHKKVLKNKEHRDDIIHFFSSLANPFFQLVPASHVVAMRVLSSWSGVRLPPPDRHVTS</sequence>